<feature type="transmembrane region" description="Helical" evidence="2">
    <location>
        <begin position="396"/>
        <end position="417"/>
    </location>
</feature>
<feature type="compositionally biased region" description="Basic residues" evidence="1">
    <location>
        <begin position="598"/>
        <end position="608"/>
    </location>
</feature>
<evidence type="ECO:0000313" key="4">
    <source>
        <dbReference type="Proteomes" id="UP000309340"/>
    </source>
</evidence>
<dbReference type="Proteomes" id="UP000309340">
    <property type="component" value="Unassembled WGS sequence"/>
</dbReference>
<feature type="compositionally biased region" description="Low complexity" evidence="1">
    <location>
        <begin position="80"/>
        <end position="97"/>
    </location>
</feature>
<feature type="compositionally biased region" description="Low complexity" evidence="1">
    <location>
        <begin position="686"/>
        <end position="705"/>
    </location>
</feature>
<feature type="transmembrane region" description="Helical" evidence="2">
    <location>
        <begin position="335"/>
        <end position="357"/>
    </location>
</feature>
<dbReference type="OrthoDB" id="5392263at2759"/>
<name>A0A4U0WW38_9PEZI</name>
<evidence type="ECO:0000256" key="2">
    <source>
        <dbReference type="SAM" id="Phobius"/>
    </source>
</evidence>
<keyword evidence="4" id="KW-1185">Reference proteome</keyword>
<feature type="transmembrane region" description="Helical" evidence="2">
    <location>
        <begin position="132"/>
        <end position="154"/>
    </location>
</feature>
<keyword evidence="2" id="KW-1133">Transmembrane helix</keyword>
<reference evidence="3 4" key="1">
    <citation type="submission" date="2017-03" db="EMBL/GenBank/DDBJ databases">
        <title>Genomes of endolithic fungi from Antarctica.</title>
        <authorList>
            <person name="Coleine C."/>
            <person name="Masonjones S."/>
            <person name="Stajich J.E."/>
        </authorList>
    </citation>
    <scope>NUCLEOTIDE SEQUENCE [LARGE SCALE GENOMIC DNA]</scope>
    <source>
        <strain evidence="3 4">CCFEE 5184</strain>
    </source>
</reference>
<sequence>MASPYETVDVSRDSNFASIRDSLYLLASLNQYSISRIAIETNRNDTKPAEGLLRVALFSKDLQLLKRARAMHELPHQQPVVQTSGGHTGGHTQQSQVSAPTDTDENRELPDELNVMRQELAQQLRESRRKGVVPVFISTVWFLFALAISIQSAFGYMGENAVAHDLALGLLLNPASADDIRKKLNRLIDHVRKSLMDHQIRTDFINTIDDVADRLEMERRIEDLGLYCEAIREADFFENFSGQGRVKWHYRAAHAILCDIEEIYIAPEGRNWLRDESRARTYLVLGKPSGGLEWFDYRELVQVMAAFICVGATTFGAWILSFFTPTVGLGCRSGGYTIFGVIATVLLIAEMGIWWWMDAKKDGWHQLQRRATLNTPIGSHRLRTAWVGITTGLQRLAGLCGAVFVSIISTVLPSMVIKALKRERKRLEDWFTPLRVQQRWDYCFFRPLEIGNTIWLLYRILAQTFGSDNTCDCMSSLWAGGGGYIDLTEWNIATSKDIRRFWIAGTTLGVTVMSIAMTYIVVEWCMQSHLSTADPTDAAHGLQQVRRFRHVTYPLRWLMHRIDDLSHACECSAVSVLKAAGIFSKTYEVRPIGLRWTKHSTQSRRRSAQHASTRPPLVPGRNSSNGAVPLVSFTSADEFTLGQTPPAAYGNDRRQSRSSDDTSISPSEFRHHLLSPEAYSRSTFGRQSSNNSPSEQSPERPVSPV</sequence>
<organism evidence="3 4">
    <name type="scientific">Friedmanniomyces simplex</name>
    <dbReference type="NCBI Taxonomy" id="329884"/>
    <lineage>
        <taxon>Eukaryota</taxon>
        <taxon>Fungi</taxon>
        <taxon>Dikarya</taxon>
        <taxon>Ascomycota</taxon>
        <taxon>Pezizomycotina</taxon>
        <taxon>Dothideomycetes</taxon>
        <taxon>Dothideomycetidae</taxon>
        <taxon>Mycosphaerellales</taxon>
        <taxon>Teratosphaeriaceae</taxon>
        <taxon>Friedmanniomyces</taxon>
    </lineage>
</organism>
<protein>
    <submittedName>
        <fullName evidence="3">Uncharacterized protein</fullName>
    </submittedName>
</protein>
<evidence type="ECO:0000256" key="1">
    <source>
        <dbReference type="SAM" id="MobiDB-lite"/>
    </source>
</evidence>
<feature type="compositionally biased region" description="Basic and acidic residues" evidence="1">
    <location>
        <begin position="651"/>
        <end position="660"/>
    </location>
</feature>
<evidence type="ECO:0000313" key="3">
    <source>
        <dbReference type="EMBL" id="TKA67940.1"/>
    </source>
</evidence>
<accession>A0A4U0WW38</accession>
<dbReference type="EMBL" id="NAJQ01000541">
    <property type="protein sequence ID" value="TKA67940.1"/>
    <property type="molecule type" value="Genomic_DNA"/>
</dbReference>
<feature type="transmembrane region" description="Helical" evidence="2">
    <location>
        <begin position="501"/>
        <end position="522"/>
    </location>
</feature>
<feature type="transmembrane region" description="Helical" evidence="2">
    <location>
        <begin position="300"/>
        <end position="323"/>
    </location>
</feature>
<keyword evidence="2" id="KW-0472">Membrane</keyword>
<feature type="region of interest" description="Disordered" evidence="1">
    <location>
        <begin position="641"/>
        <end position="705"/>
    </location>
</feature>
<feature type="region of interest" description="Disordered" evidence="1">
    <location>
        <begin position="598"/>
        <end position="628"/>
    </location>
</feature>
<comment type="caution">
    <text evidence="3">The sequence shown here is derived from an EMBL/GenBank/DDBJ whole genome shotgun (WGS) entry which is preliminary data.</text>
</comment>
<keyword evidence="2" id="KW-0812">Transmembrane</keyword>
<dbReference type="AlphaFoldDB" id="A0A4U0WW38"/>
<gene>
    <name evidence="3" type="ORF">B0A55_06573</name>
</gene>
<proteinExistence type="predicted"/>
<feature type="region of interest" description="Disordered" evidence="1">
    <location>
        <begin position="80"/>
        <end position="107"/>
    </location>
</feature>